<accession>A0A443S0Q4</accession>
<dbReference type="EMBL" id="NCKV01013656">
    <property type="protein sequence ID" value="RWS21117.1"/>
    <property type="molecule type" value="Genomic_DNA"/>
</dbReference>
<proteinExistence type="inferred from homology"/>
<sequence>MDIQLTQKRVKNCTVIAKDAKKIFDTYWMINNTTKSLPNLKSLQTTINKENPLKLILGIQLTDVYISASPKILNPNGRTNDIDAHLSVLNSANEFIYICIQTYAPMFIYTPKYSFWPLIENALKRALIDRNVTIRFISSSAPTFNNTITFLRSLNALSKLHGTGSIEVRLMTALNKTGIIFDYQHDLHDKFIVTDKHALIATSNWQADYFSQDTGISFVAYCPQKGKNIRTDLVKLFERNWNSNYTFSVKN</sequence>
<dbReference type="Pfam" id="PF13918">
    <property type="entry name" value="PLDc_3"/>
    <property type="match status" value="1"/>
</dbReference>
<keyword evidence="4" id="KW-1185">Reference proteome</keyword>
<reference evidence="3 4" key="1">
    <citation type="journal article" date="2018" name="Gigascience">
        <title>Genomes of trombidid mites reveal novel predicted allergens and laterally-transferred genes associated with secondary metabolism.</title>
        <authorList>
            <person name="Dong X."/>
            <person name="Chaisiri K."/>
            <person name="Xia D."/>
            <person name="Armstrong S.D."/>
            <person name="Fang Y."/>
            <person name="Donnelly M.J."/>
            <person name="Kadowaki T."/>
            <person name="McGarry J.W."/>
            <person name="Darby A.C."/>
            <person name="Makepeace B.L."/>
        </authorList>
    </citation>
    <scope>NUCLEOTIDE SEQUENCE [LARGE SCALE GENOMIC DNA]</scope>
    <source>
        <strain evidence="3">UoL-UT</strain>
    </source>
</reference>
<dbReference type="PANTHER" id="PTHR10185:SF25">
    <property type="entry name" value="PLD PHOSPHODIESTERASE DOMAIN-CONTAINING PROTEIN"/>
    <property type="match status" value="1"/>
</dbReference>
<dbReference type="GO" id="GO:0003824">
    <property type="term" value="F:catalytic activity"/>
    <property type="evidence" value="ECO:0007669"/>
    <property type="project" value="InterPro"/>
</dbReference>
<comment type="caution">
    <text evidence="3">The sequence shown here is derived from an EMBL/GenBank/DDBJ whole genome shotgun (WGS) entry which is preliminary data.</text>
</comment>
<gene>
    <name evidence="3" type="ORF">B4U80_08507</name>
</gene>
<dbReference type="PROSITE" id="PS50035">
    <property type="entry name" value="PLD"/>
    <property type="match status" value="1"/>
</dbReference>
<name>A0A443S0Q4_9ACAR</name>
<dbReference type="VEuPathDB" id="VectorBase:LDEU010923"/>
<dbReference type="PANTHER" id="PTHR10185">
    <property type="entry name" value="PHOSPHOLIPASE D - RELATED"/>
    <property type="match status" value="1"/>
</dbReference>
<dbReference type="OrthoDB" id="1923775at2759"/>
<evidence type="ECO:0000259" key="2">
    <source>
        <dbReference type="PROSITE" id="PS50035"/>
    </source>
</evidence>
<feature type="domain" description="PLD phosphodiesterase" evidence="2">
    <location>
        <begin position="183"/>
        <end position="209"/>
    </location>
</feature>
<evidence type="ECO:0000313" key="3">
    <source>
        <dbReference type="EMBL" id="RWS21117.1"/>
    </source>
</evidence>
<comment type="similarity">
    <text evidence="1">Belongs to the phospholipase D family.</text>
</comment>
<evidence type="ECO:0000313" key="4">
    <source>
        <dbReference type="Proteomes" id="UP000288716"/>
    </source>
</evidence>
<dbReference type="AlphaFoldDB" id="A0A443S0Q4"/>
<dbReference type="InterPro" id="IPR001736">
    <property type="entry name" value="PLipase_D/transphosphatidylase"/>
</dbReference>
<dbReference type="Proteomes" id="UP000288716">
    <property type="component" value="Unassembled WGS sequence"/>
</dbReference>
<dbReference type="Gene3D" id="3.30.870.10">
    <property type="entry name" value="Endonuclease Chain A"/>
    <property type="match status" value="1"/>
</dbReference>
<dbReference type="CDD" id="cd09107">
    <property type="entry name" value="PLDc_vPLD3_4_5_like_2"/>
    <property type="match status" value="1"/>
</dbReference>
<protein>
    <submittedName>
        <fullName evidence="3">Phospholipase D3-like isoform X4</fullName>
    </submittedName>
</protein>
<dbReference type="SUPFAM" id="SSF56024">
    <property type="entry name" value="Phospholipase D/nuclease"/>
    <property type="match status" value="1"/>
</dbReference>
<evidence type="ECO:0000256" key="1">
    <source>
        <dbReference type="ARBA" id="ARBA00008664"/>
    </source>
</evidence>
<dbReference type="STRING" id="299467.A0A443S0Q4"/>
<dbReference type="InterPro" id="IPR050874">
    <property type="entry name" value="Diverse_PLD-related"/>
</dbReference>
<dbReference type="InterPro" id="IPR032803">
    <property type="entry name" value="PLDc_3"/>
</dbReference>
<organism evidence="3 4">
    <name type="scientific">Leptotrombidium deliense</name>
    <dbReference type="NCBI Taxonomy" id="299467"/>
    <lineage>
        <taxon>Eukaryota</taxon>
        <taxon>Metazoa</taxon>
        <taxon>Ecdysozoa</taxon>
        <taxon>Arthropoda</taxon>
        <taxon>Chelicerata</taxon>
        <taxon>Arachnida</taxon>
        <taxon>Acari</taxon>
        <taxon>Acariformes</taxon>
        <taxon>Trombidiformes</taxon>
        <taxon>Prostigmata</taxon>
        <taxon>Anystina</taxon>
        <taxon>Parasitengona</taxon>
        <taxon>Trombiculoidea</taxon>
        <taxon>Trombiculidae</taxon>
        <taxon>Leptotrombidium</taxon>
    </lineage>
</organism>